<sequence>MSLPAYYYAKPRTDYITVTDTEARKAAGSWSFVPATLYEWVCVGMGCLTAASSVPKYGLPKPLYKSSWKLLPAYAASLWFARWSDRVTVRGYKYEDKVVDDYMRLYPEKFPEYGKLV</sequence>
<accession>A0A7J7J6Y6</accession>
<organism evidence="1 2">
    <name type="scientific">Bugula neritina</name>
    <name type="common">Brown bryozoan</name>
    <name type="synonym">Sertularia neritina</name>
    <dbReference type="NCBI Taxonomy" id="10212"/>
    <lineage>
        <taxon>Eukaryota</taxon>
        <taxon>Metazoa</taxon>
        <taxon>Spiralia</taxon>
        <taxon>Lophotrochozoa</taxon>
        <taxon>Bryozoa</taxon>
        <taxon>Gymnolaemata</taxon>
        <taxon>Cheilostomatida</taxon>
        <taxon>Flustrina</taxon>
        <taxon>Buguloidea</taxon>
        <taxon>Bugulidae</taxon>
        <taxon>Bugula</taxon>
    </lineage>
</organism>
<dbReference type="AlphaFoldDB" id="A0A7J7J6Y6"/>
<gene>
    <name evidence="1" type="ORF">EB796_020269</name>
</gene>
<name>A0A7J7J6Y6_BUGNE</name>
<evidence type="ECO:0000313" key="2">
    <source>
        <dbReference type="Proteomes" id="UP000593567"/>
    </source>
</evidence>
<comment type="caution">
    <text evidence="1">The sequence shown here is derived from an EMBL/GenBank/DDBJ whole genome shotgun (WGS) entry which is preliminary data.</text>
</comment>
<dbReference type="EMBL" id="VXIV02003042">
    <property type="protein sequence ID" value="KAF6021426.1"/>
    <property type="molecule type" value="Genomic_DNA"/>
</dbReference>
<proteinExistence type="predicted"/>
<dbReference type="Proteomes" id="UP000593567">
    <property type="component" value="Unassembled WGS sequence"/>
</dbReference>
<evidence type="ECO:0000313" key="1">
    <source>
        <dbReference type="EMBL" id="KAF6021426.1"/>
    </source>
</evidence>
<keyword evidence="2" id="KW-1185">Reference proteome</keyword>
<protein>
    <submittedName>
        <fullName evidence="1">Uncharacterized protein</fullName>
    </submittedName>
</protein>
<reference evidence="1" key="1">
    <citation type="submission" date="2020-06" db="EMBL/GenBank/DDBJ databases">
        <title>Draft genome of Bugula neritina, a colonial animal packing powerful symbionts and potential medicines.</title>
        <authorList>
            <person name="Rayko M."/>
        </authorList>
    </citation>
    <scope>NUCLEOTIDE SEQUENCE [LARGE SCALE GENOMIC DNA]</scope>
    <source>
        <strain evidence="1">Kwan_BN1</strain>
    </source>
</reference>